<evidence type="ECO:0000313" key="2">
    <source>
        <dbReference type="Proteomes" id="UP000886501"/>
    </source>
</evidence>
<sequence>LPIHSIPRATYCLSFFRQDHRLHAPRNTLARSPPPLQLSFVSYNIPLQNYFRLQQNYSTPNFTRSPTYAFPNSHFRRPRNIAPPPSDKNIGTIRSKIVDHPRVIERGVWGFEKKGHVAGCDLDHERRLRPNDDLDHRFYHFQRHGLNEFHRPFRRRE</sequence>
<reference evidence="1" key="2">
    <citation type="journal article" date="2020" name="Nat. Commun.">
        <title>Large-scale genome sequencing of mycorrhizal fungi provides insights into the early evolution of symbiotic traits.</title>
        <authorList>
            <person name="Miyauchi S."/>
            <person name="Kiss E."/>
            <person name="Kuo A."/>
            <person name="Drula E."/>
            <person name="Kohler A."/>
            <person name="Sanchez-Garcia M."/>
            <person name="Morin E."/>
            <person name="Andreopoulos B."/>
            <person name="Barry K.W."/>
            <person name="Bonito G."/>
            <person name="Buee M."/>
            <person name="Carver A."/>
            <person name="Chen C."/>
            <person name="Cichocki N."/>
            <person name="Clum A."/>
            <person name="Culley D."/>
            <person name="Crous P.W."/>
            <person name="Fauchery L."/>
            <person name="Girlanda M."/>
            <person name="Hayes R.D."/>
            <person name="Keri Z."/>
            <person name="LaButti K."/>
            <person name="Lipzen A."/>
            <person name="Lombard V."/>
            <person name="Magnuson J."/>
            <person name="Maillard F."/>
            <person name="Murat C."/>
            <person name="Nolan M."/>
            <person name="Ohm R.A."/>
            <person name="Pangilinan J."/>
            <person name="Pereira M.F."/>
            <person name="Perotto S."/>
            <person name="Peter M."/>
            <person name="Pfister S."/>
            <person name="Riley R."/>
            <person name="Sitrit Y."/>
            <person name="Stielow J.B."/>
            <person name="Szollosi G."/>
            <person name="Zifcakova L."/>
            <person name="Stursova M."/>
            <person name="Spatafora J.W."/>
            <person name="Tedersoo L."/>
            <person name="Vaario L.M."/>
            <person name="Yamada A."/>
            <person name="Yan M."/>
            <person name="Wang P."/>
            <person name="Xu J."/>
            <person name="Bruns T."/>
            <person name="Baldrian P."/>
            <person name="Vilgalys R."/>
            <person name="Dunand C."/>
            <person name="Henrissat B."/>
            <person name="Grigoriev I.V."/>
            <person name="Hibbett D."/>
            <person name="Nagy L.G."/>
            <person name="Martin F.M."/>
        </authorList>
    </citation>
    <scope>NUCLEOTIDE SEQUENCE</scope>
    <source>
        <strain evidence="1">P2</strain>
    </source>
</reference>
<dbReference type="Proteomes" id="UP000886501">
    <property type="component" value="Unassembled WGS sequence"/>
</dbReference>
<evidence type="ECO:0000313" key="1">
    <source>
        <dbReference type="EMBL" id="KAF9648386.1"/>
    </source>
</evidence>
<name>A0ACB6ZG51_THEGA</name>
<keyword evidence="2" id="KW-1185">Reference proteome</keyword>
<proteinExistence type="predicted"/>
<protein>
    <submittedName>
        <fullName evidence="1">Uncharacterized protein</fullName>
    </submittedName>
</protein>
<dbReference type="EMBL" id="MU118014">
    <property type="protein sequence ID" value="KAF9648386.1"/>
    <property type="molecule type" value="Genomic_DNA"/>
</dbReference>
<reference evidence="1" key="1">
    <citation type="submission" date="2019-10" db="EMBL/GenBank/DDBJ databases">
        <authorList>
            <consortium name="DOE Joint Genome Institute"/>
            <person name="Kuo A."/>
            <person name="Miyauchi S."/>
            <person name="Kiss E."/>
            <person name="Drula E."/>
            <person name="Kohler A."/>
            <person name="Sanchez-Garcia M."/>
            <person name="Andreopoulos B."/>
            <person name="Barry K.W."/>
            <person name="Bonito G."/>
            <person name="Buee M."/>
            <person name="Carver A."/>
            <person name="Chen C."/>
            <person name="Cichocki N."/>
            <person name="Clum A."/>
            <person name="Culley D."/>
            <person name="Crous P.W."/>
            <person name="Fauchery L."/>
            <person name="Girlanda M."/>
            <person name="Hayes R."/>
            <person name="Keri Z."/>
            <person name="Labutti K."/>
            <person name="Lipzen A."/>
            <person name="Lombard V."/>
            <person name="Magnuson J."/>
            <person name="Maillard F."/>
            <person name="Morin E."/>
            <person name="Murat C."/>
            <person name="Nolan M."/>
            <person name="Ohm R."/>
            <person name="Pangilinan J."/>
            <person name="Pereira M."/>
            <person name="Perotto S."/>
            <person name="Peter M."/>
            <person name="Riley R."/>
            <person name="Sitrit Y."/>
            <person name="Stielow B."/>
            <person name="Szollosi G."/>
            <person name="Zifcakova L."/>
            <person name="Stursova M."/>
            <person name="Spatafora J.W."/>
            <person name="Tedersoo L."/>
            <person name="Vaario L.-M."/>
            <person name="Yamada A."/>
            <person name="Yan M."/>
            <person name="Wang P."/>
            <person name="Xu J."/>
            <person name="Bruns T."/>
            <person name="Baldrian P."/>
            <person name="Vilgalys R."/>
            <person name="Henrissat B."/>
            <person name="Grigoriev I.V."/>
            <person name="Hibbett D."/>
            <person name="Nagy L.G."/>
            <person name="Martin F.M."/>
        </authorList>
    </citation>
    <scope>NUCLEOTIDE SEQUENCE</scope>
    <source>
        <strain evidence="1">P2</strain>
    </source>
</reference>
<comment type="caution">
    <text evidence="1">The sequence shown here is derived from an EMBL/GenBank/DDBJ whole genome shotgun (WGS) entry which is preliminary data.</text>
</comment>
<accession>A0ACB6ZG51</accession>
<gene>
    <name evidence="1" type="ORF">BDM02DRAFT_3115416</name>
</gene>
<organism evidence="1 2">
    <name type="scientific">Thelephora ganbajun</name>
    <name type="common">Ganba fungus</name>
    <dbReference type="NCBI Taxonomy" id="370292"/>
    <lineage>
        <taxon>Eukaryota</taxon>
        <taxon>Fungi</taxon>
        <taxon>Dikarya</taxon>
        <taxon>Basidiomycota</taxon>
        <taxon>Agaricomycotina</taxon>
        <taxon>Agaricomycetes</taxon>
        <taxon>Thelephorales</taxon>
        <taxon>Thelephoraceae</taxon>
        <taxon>Thelephora</taxon>
    </lineage>
</organism>
<feature type="non-terminal residue" evidence="1">
    <location>
        <position position="1"/>
    </location>
</feature>